<feature type="transmembrane region" description="Helical" evidence="1">
    <location>
        <begin position="164"/>
        <end position="185"/>
    </location>
</feature>
<feature type="transmembrane region" description="Helical" evidence="1">
    <location>
        <begin position="63"/>
        <end position="86"/>
    </location>
</feature>
<comment type="caution">
    <text evidence="2">The sequence shown here is derived from an EMBL/GenBank/DDBJ whole genome shotgun (WGS) entry which is preliminary data.</text>
</comment>
<proteinExistence type="predicted"/>
<accession>A0AA37VA13</accession>
<sequence length="220" mass="23638">MFLGHYGVAFAARRAAPRASLGTTILAAQLLDELWPVLLLLGVERVRIVPGLMTASALDFVSYPISHSLLTAAGWALLLAGVHFALRRRGRDACILGAAVVSHWLLDAPMHRPDLPLWPGSRTLVGGGLWNSVPATLAIELGILGVGLALYVRGTRARDRVGRWGLGAMVALLVVLFVGAVYGPPPPSERALALSSLGLWLFVPWGWWIDRHRAPASRSP</sequence>
<feature type="transmembrane region" description="Helical" evidence="1">
    <location>
        <begin position="191"/>
        <end position="209"/>
    </location>
</feature>
<feature type="transmembrane region" description="Helical" evidence="1">
    <location>
        <begin position="130"/>
        <end position="152"/>
    </location>
</feature>
<protein>
    <submittedName>
        <fullName evidence="2">Uncharacterized protein</fullName>
    </submittedName>
</protein>
<dbReference type="EMBL" id="BRXS01000002">
    <property type="protein sequence ID" value="GLC24973.1"/>
    <property type="molecule type" value="Genomic_DNA"/>
</dbReference>
<organism evidence="2 3">
    <name type="scientific">Roseisolibacter agri</name>
    <dbReference type="NCBI Taxonomy" id="2014610"/>
    <lineage>
        <taxon>Bacteria</taxon>
        <taxon>Pseudomonadati</taxon>
        <taxon>Gemmatimonadota</taxon>
        <taxon>Gemmatimonadia</taxon>
        <taxon>Gemmatimonadales</taxon>
        <taxon>Gemmatimonadaceae</taxon>
        <taxon>Roseisolibacter</taxon>
    </lineage>
</organism>
<evidence type="ECO:0000256" key="1">
    <source>
        <dbReference type="SAM" id="Phobius"/>
    </source>
</evidence>
<gene>
    <name evidence="2" type="ORF">rosag_14860</name>
</gene>
<dbReference type="RefSeq" id="WP_284349415.1">
    <property type="nucleotide sequence ID" value="NZ_BRXS01000002.1"/>
</dbReference>
<evidence type="ECO:0000313" key="3">
    <source>
        <dbReference type="Proteomes" id="UP001161325"/>
    </source>
</evidence>
<keyword evidence="3" id="KW-1185">Reference proteome</keyword>
<dbReference type="Proteomes" id="UP001161325">
    <property type="component" value="Unassembled WGS sequence"/>
</dbReference>
<feature type="transmembrane region" description="Helical" evidence="1">
    <location>
        <begin position="93"/>
        <end position="110"/>
    </location>
</feature>
<dbReference type="Pfam" id="PF04307">
    <property type="entry name" value="YdjM"/>
    <property type="match status" value="1"/>
</dbReference>
<dbReference type="AlphaFoldDB" id="A0AA37VA13"/>
<name>A0AA37VA13_9BACT</name>
<evidence type="ECO:0000313" key="2">
    <source>
        <dbReference type="EMBL" id="GLC24973.1"/>
    </source>
</evidence>
<keyword evidence="1" id="KW-1133">Transmembrane helix</keyword>
<reference evidence="2" key="1">
    <citation type="submission" date="2022-08" db="EMBL/GenBank/DDBJ databases">
        <title>Draft genome sequencing of Roseisolibacter agri AW1220.</title>
        <authorList>
            <person name="Tobiishi Y."/>
            <person name="Tonouchi A."/>
        </authorList>
    </citation>
    <scope>NUCLEOTIDE SEQUENCE</scope>
    <source>
        <strain evidence="2">AW1220</strain>
    </source>
</reference>
<dbReference type="InterPro" id="IPR007404">
    <property type="entry name" value="YdjM-like"/>
</dbReference>
<keyword evidence="1" id="KW-0812">Transmembrane</keyword>
<keyword evidence="1" id="KW-0472">Membrane</keyword>